<dbReference type="NCBIfam" id="TIGR03396">
    <property type="entry name" value="PC_PLC"/>
    <property type="match status" value="1"/>
</dbReference>
<name>A0ABW9A1A3_9BURK</name>
<dbReference type="RefSeq" id="WP_408334226.1">
    <property type="nucleotide sequence ID" value="NZ_JAQQFH010000042.1"/>
</dbReference>
<dbReference type="Pfam" id="PF05506">
    <property type="entry name" value="PLipase_C_C"/>
    <property type="match status" value="2"/>
</dbReference>
<accession>A0ABW9A1A3</accession>
<dbReference type="Proteomes" id="UP001629249">
    <property type="component" value="Unassembled WGS sequence"/>
</dbReference>
<dbReference type="Gene3D" id="3.40.720.10">
    <property type="entry name" value="Alkaline Phosphatase, subunit A"/>
    <property type="match status" value="1"/>
</dbReference>
<feature type="signal peptide" evidence="5">
    <location>
        <begin position="1"/>
        <end position="23"/>
    </location>
</feature>
<dbReference type="PANTHER" id="PTHR31956:SF1">
    <property type="entry name" value="NON-SPECIFIC PHOSPHOLIPASE C1"/>
    <property type="match status" value="1"/>
</dbReference>
<proteinExistence type="inferred from homology"/>
<evidence type="ECO:0000256" key="5">
    <source>
        <dbReference type="SAM" id="SignalP"/>
    </source>
</evidence>
<comment type="caution">
    <text evidence="7">The sequence shown here is derived from an EMBL/GenBank/DDBJ whole genome shotgun (WGS) entry which is preliminary data.</text>
</comment>
<feature type="chain" id="PRO_5045970752" description="phospholipase C" evidence="5">
    <location>
        <begin position="24"/>
        <end position="671"/>
    </location>
</feature>
<sequence>MHSNTRRNFLKMAAGSLSASAMSALIPSLIREAVAAPAANTTGTINDVQHIVIFTQENRAFDHYYGSLQGVRGFNDRFAISLPNGAPVWQQPTSSTGSYILPFHIDTTTTSAICINAAAMDYPTDIGIWNKGLYNAWNTARTPGLGMSYFTRNDLPFYYALADAFTICDQYHCSTLTQTNPNRLHVFSGSNGLSVGQTAVLDNSEPVSTWPTVAETLQAANISWRVYQETDNFDDNALAWFANFKNAPTSSPLYKNGLATVPDIVQAFAADVAAGTLPQVSWIVAPAAQSEHADYHPCDGEDLTARLLATLVANPTVWGSTIFLLNYDENGGFFDHDPPPMPPASSTQGQTTMTTQGEITAGQPIGLGFRVPMLVISPWSKGGYVCSELFDHTSTIRLIEERFGIHCPNISPWRRSVCGDLTSAFNFKTPDATAPSLPSTSIYVSTGDSECSNLPAPTVPTTQSMPAQESGTRRSRALPYELHASGRVVPSAISFWLIVANSGTAGAAFQAFDLDTPSNPPRRYAVDAGAQITDSWSGATLTGTRYSLALKGPNGFYRQFSGDIASTSGSNAAHPEIRVCYDVANSAVYLTMMNTGSGSCTFVVAANAYVSGGPWTFQVAGGAVAETNWSVTSSANWYDFTVTVQQQSAFLRRFAGRLENGSDLTSDPAAA</sequence>
<evidence type="ECO:0000256" key="2">
    <source>
        <dbReference type="ARBA" id="ARBA00012018"/>
    </source>
</evidence>
<gene>
    <name evidence="7" type="ORF">PQR66_34495</name>
</gene>
<reference evidence="7 8" key="1">
    <citation type="journal article" date="2024" name="Chem. Sci.">
        <title>Discovery of megapolipeptins by genome mining of a Burkholderiales bacteria collection.</title>
        <authorList>
            <person name="Paulo B.S."/>
            <person name="Recchia M.J.J."/>
            <person name="Lee S."/>
            <person name="Fergusson C.H."/>
            <person name="Romanowski S.B."/>
            <person name="Hernandez A."/>
            <person name="Krull N."/>
            <person name="Liu D.Y."/>
            <person name="Cavanagh H."/>
            <person name="Bos A."/>
            <person name="Gray C.A."/>
            <person name="Murphy B.T."/>
            <person name="Linington R.G."/>
            <person name="Eustaquio A.S."/>
        </authorList>
    </citation>
    <scope>NUCLEOTIDE SEQUENCE [LARGE SCALE GENOMIC DNA]</scope>
    <source>
        <strain evidence="7 8">RL16-012-BIC-B</strain>
    </source>
</reference>
<comment type="similarity">
    <text evidence="1">Belongs to the bacterial phospholipase C family.</text>
</comment>
<dbReference type="InterPro" id="IPR008475">
    <property type="entry name" value="PLipase_C_C"/>
</dbReference>
<keyword evidence="8" id="KW-1185">Reference proteome</keyword>
<keyword evidence="3" id="KW-0378">Hydrolase</keyword>
<evidence type="ECO:0000256" key="3">
    <source>
        <dbReference type="ARBA" id="ARBA00022801"/>
    </source>
</evidence>
<protein>
    <recommendedName>
        <fullName evidence="2">phospholipase C</fullName>
        <ecNumber evidence="2">3.1.4.3</ecNumber>
    </recommendedName>
</protein>
<dbReference type="EC" id="3.1.4.3" evidence="2"/>
<dbReference type="Pfam" id="PF04185">
    <property type="entry name" value="Phosphoesterase"/>
    <property type="match status" value="1"/>
</dbReference>
<feature type="domain" description="Bacterial phospholipase C C-terminal" evidence="6">
    <location>
        <begin position="475"/>
        <end position="563"/>
    </location>
</feature>
<evidence type="ECO:0000313" key="8">
    <source>
        <dbReference type="Proteomes" id="UP001629249"/>
    </source>
</evidence>
<dbReference type="InterPro" id="IPR017850">
    <property type="entry name" value="Alkaline_phosphatase_core_sf"/>
</dbReference>
<dbReference type="InterPro" id="IPR007312">
    <property type="entry name" value="Phosphoesterase"/>
</dbReference>
<evidence type="ECO:0000259" key="6">
    <source>
        <dbReference type="Pfam" id="PF05506"/>
    </source>
</evidence>
<evidence type="ECO:0000313" key="7">
    <source>
        <dbReference type="EMBL" id="MFL9888179.1"/>
    </source>
</evidence>
<dbReference type="EMBL" id="JAQQFN010000036">
    <property type="protein sequence ID" value="MFL9888179.1"/>
    <property type="molecule type" value="Genomic_DNA"/>
</dbReference>
<evidence type="ECO:0000256" key="4">
    <source>
        <dbReference type="SAM" id="MobiDB-lite"/>
    </source>
</evidence>
<dbReference type="PANTHER" id="PTHR31956">
    <property type="entry name" value="NON-SPECIFIC PHOSPHOLIPASE C4-RELATED"/>
    <property type="match status" value="1"/>
</dbReference>
<feature type="region of interest" description="Disordered" evidence="4">
    <location>
        <begin position="454"/>
        <end position="473"/>
    </location>
</feature>
<feature type="compositionally biased region" description="Polar residues" evidence="4">
    <location>
        <begin position="459"/>
        <end position="470"/>
    </location>
</feature>
<keyword evidence="5" id="KW-0732">Signal</keyword>
<organism evidence="7 8">
    <name type="scientific">Paraburkholderia agricolaris</name>
    <dbReference type="NCBI Taxonomy" id="2152888"/>
    <lineage>
        <taxon>Bacteria</taxon>
        <taxon>Pseudomonadati</taxon>
        <taxon>Pseudomonadota</taxon>
        <taxon>Betaproteobacteria</taxon>
        <taxon>Burkholderiales</taxon>
        <taxon>Burkholderiaceae</taxon>
        <taxon>Paraburkholderia</taxon>
    </lineage>
</organism>
<dbReference type="PROSITE" id="PS51318">
    <property type="entry name" value="TAT"/>
    <property type="match status" value="1"/>
</dbReference>
<feature type="domain" description="Bacterial phospholipase C C-terminal" evidence="6">
    <location>
        <begin position="575"/>
        <end position="657"/>
    </location>
</feature>
<dbReference type="InterPro" id="IPR006311">
    <property type="entry name" value="TAT_signal"/>
</dbReference>
<evidence type="ECO:0000256" key="1">
    <source>
        <dbReference type="ARBA" id="ARBA00009717"/>
    </source>
</evidence>
<dbReference type="InterPro" id="IPR017767">
    <property type="entry name" value="PC-PLC"/>
</dbReference>